<dbReference type="InterPro" id="IPR006068">
    <property type="entry name" value="ATPase_P-typ_cation-transptr_C"/>
</dbReference>
<dbReference type="Gene3D" id="2.70.150.10">
    <property type="entry name" value="Calcium-transporting ATPase, cytoplasmic transduction domain A"/>
    <property type="match status" value="1"/>
</dbReference>
<dbReference type="InterPro" id="IPR008250">
    <property type="entry name" value="ATPase_P-typ_transduc_dom_A_sf"/>
</dbReference>
<dbReference type="PANTHER" id="PTHR24093:SF369">
    <property type="entry name" value="CALCIUM-TRANSPORTING ATPASE"/>
    <property type="match status" value="1"/>
</dbReference>
<dbReference type="AlphaFoldDB" id="A0A0D3KWI8"/>
<dbReference type="EnsemblProtists" id="EOD40123">
    <property type="protein sequence ID" value="EOD40123"/>
    <property type="gene ID" value="EMIHUDRAFT_466567"/>
</dbReference>
<feature type="transmembrane region" description="Helical" evidence="8">
    <location>
        <begin position="1048"/>
        <end position="1064"/>
    </location>
</feature>
<feature type="transmembrane region" description="Helical" evidence="8">
    <location>
        <begin position="519"/>
        <end position="539"/>
    </location>
</feature>
<evidence type="ECO:0000256" key="2">
    <source>
        <dbReference type="ARBA" id="ARBA00022692"/>
    </source>
</evidence>
<reference evidence="10" key="2">
    <citation type="submission" date="2024-10" db="UniProtKB">
        <authorList>
            <consortium name="EnsemblProtists"/>
        </authorList>
    </citation>
    <scope>IDENTIFICATION</scope>
</reference>
<evidence type="ECO:0000256" key="4">
    <source>
        <dbReference type="ARBA" id="ARBA00022842"/>
    </source>
</evidence>
<evidence type="ECO:0000256" key="8">
    <source>
        <dbReference type="SAM" id="Phobius"/>
    </source>
</evidence>
<sequence>MACFLLSAVGVAFGGQSLRRPERCSLPARSLLGRTAAVSRRESLQLGAGLSATFLAPLAAPRAAFAAAQDPNDLSRLKKGLDSVQFLLDNWDRETVDPNSGADSPDRVRFFLGLRTTDHPLFQVDKLLIKAQKSLPDDVDFETWIDSLAYTSSFGEYNPGGGKEQVRKYLLLAKEEVVQARDSLQTMAPSGFQQLGDDGTDSESWPQKMQLMELMDERESGGLRLLSDLTGGGGAEKLASMLGSSAGSGLSGEAADLDHRKVLFGANAFREKEPKSYLELVWDALHDAVLIMLLVLAAVQLPTELVFGKDKSTAWIEPTALFLSVFIIVNVSSATDYVKERQFKSLAAKLNQSNKKVVVRRGEQTEVTDAEIVVGDVLAFNAHSLASLPCDGVLLSGSDVKVDESSLTGEPDPMPKTAEAPFCVSGTDVVSGSGRMLVVAVGPYSVSGKIKMAVYHDEEEDDEASPLFVKLNGIVEDVFKVGLAAAVFCFLAMVALGIVYPSFRGCGEEGCWDFLEVEWLHLIEYMLTAITVLAVAMMAQNNLVKHLDACETMGSATTICSDKHRHGVTYSAAGDSKRSLGRQLVELLPEKLAHLLAHLICVDTMDESFLEVNEATGATGFKAALLLPAPDPPPGPSCPPQPPAQPQGNPTDGDARVGKPFMFSSKRKMMSWAVPLPRGGYRVYCKGASEIVIARCDAMLSASGEAAPLSDAKRQQLMETVVRPFAGEAYRTIALAYRDLPGVKSASSKELEATHSTMTNADGSAAYVAETGLTLLALTGIADPLRPEAPTRCGCDGAASPRHVHERSKTCPLGIDVRMVTGDNLDTAVAIAKNCGILRPQALALDASDLEPDPAHAAGERPKPKRALEGREFRALVHRTHADGSLALDEEGKPEFLQTQFDKVWPYLRVLARSSPADKLTLANGLNKSTVFADAQQIAKDACDIVLLDDNFASIVVAAKWGRNVYASISKFLQFQLTVNIVAVSLAIIGSIVFQESPIAAVQMLWVPMLWAEQLLAWQGRHGRVAVALGAEHFHVLDGHDVDDSKPSVHYTILFNAFVLMTLCNEVNCRKLEGEFNVFAGVCSNAWFVGVLLGTLVLQVLAVQFGGRALRCAEGGLTTHQWLFCVGAGLFSLVWQQALNCYSLLSRRVDARRKRIKKKPAHGGAVKFMSRTGNGFQEFRRSNPYLGKSLSTLRFSPSSKTAPDLISAVAGTGPVAVSRPSSY</sequence>
<dbReference type="GeneID" id="17285394"/>
<protein>
    <recommendedName>
        <fullName evidence="9">Cation-transporting P-type ATPase N-terminal domain-containing protein</fullName>
    </recommendedName>
</protein>
<evidence type="ECO:0000256" key="7">
    <source>
        <dbReference type="SAM" id="MobiDB-lite"/>
    </source>
</evidence>
<keyword evidence="3" id="KW-0479">Metal-binding</keyword>
<evidence type="ECO:0000256" key="3">
    <source>
        <dbReference type="ARBA" id="ARBA00022723"/>
    </source>
</evidence>
<dbReference type="PRINTS" id="PR00119">
    <property type="entry name" value="CATATPASE"/>
</dbReference>
<feature type="domain" description="Cation-transporting P-type ATPase N-terminal" evidence="9">
    <location>
        <begin position="225"/>
        <end position="305"/>
    </location>
</feature>
<dbReference type="Gene3D" id="3.40.1110.10">
    <property type="entry name" value="Calcium-transporting ATPase, cytoplasmic domain N"/>
    <property type="match status" value="1"/>
</dbReference>
<dbReference type="Pfam" id="PF00689">
    <property type="entry name" value="Cation_ATPase_C"/>
    <property type="match status" value="1"/>
</dbReference>
<evidence type="ECO:0000256" key="5">
    <source>
        <dbReference type="ARBA" id="ARBA00022989"/>
    </source>
</evidence>
<dbReference type="GO" id="GO:0000166">
    <property type="term" value="F:nucleotide binding"/>
    <property type="evidence" value="ECO:0007669"/>
    <property type="project" value="InterPro"/>
</dbReference>
<dbReference type="SUPFAM" id="SSF81660">
    <property type="entry name" value="Metal cation-transporting ATPase, ATP-binding domain N"/>
    <property type="match status" value="1"/>
</dbReference>
<evidence type="ECO:0000256" key="1">
    <source>
        <dbReference type="ARBA" id="ARBA00004127"/>
    </source>
</evidence>
<dbReference type="RefSeq" id="XP_005792552.1">
    <property type="nucleotide sequence ID" value="XM_005792495.1"/>
</dbReference>
<reference evidence="11" key="1">
    <citation type="journal article" date="2013" name="Nature">
        <title>Pan genome of the phytoplankton Emiliania underpins its global distribution.</title>
        <authorList>
            <person name="Read B.A."/>
            <person name="Kegel J."/>
            <person name="Klute M.J."/>
            <person name="Kuo A."/>
            <person name="Lefebvre S.C."/>
            <person name="Maumus F."/>
            <person name="Mayer C."/>
            <person name="Miller J."/>
            <person name="Monier A."/>
            <person name="Salamov A."/>
            <person name="Young J."/>
            <person name="Aguilar M."/>
            <person name="Claverie J.M."/>
            <person name="Frickenhaus S."/>
            <person name="Gonzalez K."/>
            <person name="Herman E.K."/>
            <person name="Lin Y.C."/>
            <person name="Napier J."/>
            <person name="Ogata H."/>
            <person name="Sarno A.F."/>
            <person name="Shmutz J."/>
            <person name="Schroeder D."/>
            <person name="de Vargas C."/>
            <person name="Verret F."/>
            <person name="von Dassow P."/>
            <person name="Valentin K."/>
            <person name="Van de Peer Y."/>
            <person name="Wheeler G."/>
            <person name="Dacks J.B."/>
            <person name="Delwiche C.F."/>
            <person name="Dyhrman S.T."/>
            <person name="Glockner G."/>
            <person name="John U."/>
            <person name="Richards T."/>
            <person name="Worden A.Z."/>
            <person name="Zhang X."/>
            <person name="Grigoriev I.V."/>
            <person name="Allen A.E."/>
            <person name="Bidle K."/>
            <person name="Borodovsky M."/>
            <person name="Bowler C."/>
            <person name="Brownlee C."/>
            <person name="Cock J.M."/>
            <person name="Elias M."/>
            <person name="Gladyshev V.N."/>
            <person name="Groth M."/>
            <person name="Guda C."/>
            <person name="Hadaegh A."/>
            <person name="Iglesias-Rodriguez M.D."/>
            <person name="Jenkins J."/>
            <person name="Jones B.M."/>
            <person name="Lawson T."/>
            <person name="Leese F."/>
            <person name="Lindquist E."/>
            <person name="Lobanov A."/>
            <person name="Lomsadze A."/>
            <person name="Malik S.B."/>
            <person name="Marsh M.E."/>
            <person name="Mackinder L."/>
            <person name="Mock T."/>
            <person name="Mueller-Roeber B."/>
            <person name="Pagarete A."/>
            <person name="Parker M."/>
            <person name="Probert I."/>
            <person name="Quesneville H."/>
            <person name="Raines C."/>
            <person name="Rensing S.A."/>
            <person name="Riano-Pachon D.M."/>
            <person name="Richier S."/>
            <person name="Rokitta S."/>
            <person name="Shiraiwa Y."/>
            <person name="Soanes D.M."/>
            <person name="van der Giezen M."/>
            <person name="Wahlund T.M."/>
            <person name="Williams B."/>
            <person name="Wilson W."/>
            <person name="Wolfe G."/>
            <person name="Wurch L.L."/>
        </authorList>
    </citation>
    <scope>NUCLEOTIDE SEQUENCE</scope>
</reference>
<dbReference type="SMART" id="SM00831">
    <property type="entry name" value="Cation_ATPase_N"/>
    <property type="match status" value="1"/>
</dbReference>
<evidence type="ECO:0000259" key="9">
    <source>
        <dbReference type="SMART" id="SM00831"/>
    </source>
</evidence>
<feature type="transmembrane region" description="Helical" evidence="8">
    <location>
        <begin position="972"/>
        <end position="994"/>
    </location>
</feature>
<dbReference type="GO" id="GO:0005886">
    <property type="term" value="C:plasma membrane"/>
    <property type="evidence" value="ECO:0007669"/>
    <property type="project" value="TreeGrafter"/>
</dbReference>
<accession>A0A0D3KWI8</accession>
<organism evidence="10 11">
    <name type="scientific">Emiliania huxleyi (strain CCMP1516)</name>
    <dbReference type="NCBI Taxonomy" id="280463"/>
    <lineage>
        <taxon>Eukaryota</taxon>
        <taxon>Haptista</taxon>
        <taxon>Haptophyta</taxon>
        <taxon>Prymnesiophyceae</taxon>
        <taxon>Isochrysidales</taxon>
        <taxon>Noelaerhabdaceae</taxon>
        <taxon>Emiliania</taxon>
    </lineage>
</organism>
<dbReference type="SUPFAM" id="SSF81665">
    <property type="entry name" value="Calcium ATPase, transmembrane domain M"/>
    <property type="match status" value="1"/>
</dbReference>
<dbReference type="eggNOG" id="KOG0204">
    <property type="taxonomic scope" value="Eukaryota"/>
</dbReference>
<dbReference type="PANTHER" id="PTHR24093">
    <property type="entry name" value="CATION TRANSPORTING ATPASE"/>
    <property type="match status" value="1"/>
</dbReference>
<feature type="transmembrane region" description="Helical" evidence="8">
    <location>
        <begin position="319"/>
        <end position="338"/>
    </location>
</feature>
<keyword evidence="11" id="KW-1185">Reference proteome</keyword>
<dbReference type="HOGENOM" id="CLU_002360_9_0_1"/>
<keyword evidence="5 8" id="KW-1133">Transmembrane helix</keyword>
<name>A0A0D3KWI8_EMIH1</name>
<dbReference type="GO" id="GO:0005388">
    <property type="term" value="F:P-type calcium transporter activity"/>
    <property type="evidence" value="ECO:0007669"/>
    <property type="project" value="TreeGrafter"/>
</dbReference>
<dbReference type="InterPro" id="IPR023214">
    <property type="entry name" value="HAD_sf"/>
</dbReference>
<dbReference type="Pfam" id="PF00690">
    <property type="entry name" value="Cation_ATPase_N"/>
    <property type="match status" value="1"/>
</dbReference>
<dbReference type="Pfam" id="PF13246">
    <property type="entry name" value="Cation_ATPase"/>
    <property type="match status" value="1"/>
</dbReference>
<evidence type="ECO:0000256" key="6">
    <source>
        <dbReference type="ARBA" id="ARBA00023136"/>
    </source>
</evidence>
<dbReference type="Gene3D" id="3.40.50.1000">
    <property type="entry name" value="HAD superfamily/HAD-like"/>
    <property type="match status" value="1"/>
</dbReference>
<dbReference type="PaxDb" id="2903-EOD40123"/>
<dbReference type="InterPro" id="IPR004014">
    <property type="entry name" value="ATPase_P-typ_cation-transptr_N"/>
</dbReference>
<feature type="transmembrane region" description="Helical" evidence="8">
    <location>
        <begin position="478"/>
        <end position="499"/>
    </location>
</feature>
<dbReference type="InterPro" id="IPR059000">
    <property type="entry name" value="ATPase_P-type_domA"/>
</dbReference>
<dbReference type="KEGG" id="ehx:EMIHUDRAFT_466567"/>
<feature type="transmembrane region" description="Helical" evidence="8">
    <location>
        <begin position="1076"/>
        <end position="1101"/>
    </location>
</feature>
<dbReference type="GO" id="GO:0012505">
    <property type="term" value="C:endomembrane system"/>
    <property type="evidence" value="ECO:0007669"/>
    <property type="project" value="UniProtKB-SubCell"/>
</dbReference>
<keyword evidence="6 8" id="KW-0472">Membrane</keyword>
<feature type="region of interest" description="Disordered" evidence="7">
    <location>
        <begin position="625"/>
        <end position="658"/>
    </location>
</feature>
<dbReference type="GO" id="GO:0046872">
    <property type="term" value="F:metal ion binding"/>
    <property type="evidence" value="ECO:0007669"/>
    <property type="project" value="UniProtKB-KW"/>
</dbReference>
<comment type="subcellular location">
    <subcellularLocation>
        <location evidence="1">Endomembrane system</location>
        <topology evidence="1">Multi-pass membrane protein</topology>
    </subcellularLocation>
</comment>
<dbReference type="InterPro" id="IPR036412">
    <property type="entry name" value="HAD-like_sf"/>
</dbReference>
<dbReference type="OMA" id="RRSVVFN"/>
<feature type="transmembrane region" description="Helical" evidence="8">
    <location>
        <begin position="1121"/>
        <end position="1145"/>
    </location>
</feature>
<dbReference type="STRING" id="2903.R1DXG8"/>
<dbReference type="InterPro" id="IPR023298">
    <property type="entry name" value="ATPase_P-typ_TM_dom_sf"/>
</dbReference>
<evidence type="ECO:0000313" key="11">
    <source>
        <dbReference type="Proteomes" id="UP000013827"/>
    </source>
</evidence>
<dbReference type="InterPro" id="IPR023299">
    <property type="entry name" value="ATPase_P-typ_cyto_dom_N"/>
</dbReference>
<dbReference type="SUPFAM" id="SSF81653">
    <property type="entry name" value="Calcium ATPase, transduction domain A"/>
    <property type="match status" value="1"/>
</dbReference>
<dbReference type="Proteomes" id="UP000013827">
    <property type="component" value="Unassembled WGS sequence"/>
</dbReference>
<dbReference type="Gene3D" id="1.20.1110.10">
    <property type="entry name" value="Calcium-transporting ATPase, transmembrane domain"/>
    <property type="match status" value="3"/>
</dbReference>
<dbReference type="SUPFAM" id="SSF56784">
    <property type="entry name" value="HAD-like"/>
    <property type="match status" value="1"/>
</dbReference>
<proteinExistence type="predicted"/>
<keyword evidence="2 8" id="KW-0812">Transmembrane</keyword>
<dbReference type="Pfam" id="PF00122">
    <property type="entry name" value="E1-E2_ATPase"/>
    <property type="match status" value="1"/>
</dbReference>
<evidence type="ECO:0000313" key="10">
    <source>
        <dbReference type="EnsemblProtists" id="EOD40123"/>
    </source>
</evidence>
<feature type="compositionally biased region" description="Pro residues" evidence="7">
    <location>
        <begin position="629"/>
        <end position="645"/>
    </location>
</feature>
<keyword evidence="4" id="KW-0460">Magnesium</keyword>